<dbReference type="PANTHER" id="PTHR32057">
    <property type="entry name" value="PROTEIN ADENYLYLTRANSFERASE SELO, MITOCHONDRIAL"/>
    <property type="match status" value="1"/>
</dbReference>
<gene>
    <name evidence="10" type="primary">TBLA0A06040</name>
    <name evidence="10" type="ORF">TBLA_0A06040</name>
</gene>
<dbReference type="AlphaFoldDB" id="I2GW95"/>
<dbReference type="GO" id="GO:0005739">
    <property type="term" value="C:mitochondrion"/>
    <property type="evidence" value="ECO:0007669"/>
    <property type="project" value="EnsemblFungi"/>
</dbReference>
<evidence type="ECO:0000256" key="4">
    <source>
        <dbReference type="ARBA" id="ARBA00022695"/>
    </source>
</evidence>
<comment type="similarity">
    <text evidence="2">Belongs to the SELO family.</text>
</comment>
<dbReference type="GO" id="GO:0045454">
    <property type="term" value="P:cell redox homeostasis"/>
    <property type="evidence" value="ECO:0007669"/>
    <property type="project" value="EnsemblFungi"/>
</dbReference>
<sequence>MKGKLTINQVIKQSSFIKQLNPDPQIRSIYKLEQLNGDGANKTAKELLLYRPRMIAKGCHFSYNLPESRKEYRPLFYSKQLLESLNLIADSQLDDILSGKKVILEPSQGIAPFSIAYAGHQFGRFSGQLGDGRAINLFDIQGEGGNQQDAVTVQLKGSGRSIFSRGYDGKLTVDSSIREFICCEVLNALGIKTVRALNITLLPGTRATRGSTVEKCSVLSRYASNWVRLGNFELYRWQNDMDGMKKLLDWCLQRENLKDYQELYYYSVRENAKTMSRIQALGFLNGVLNTDNTSVVGFSMDYGPFTFLRNYDPEFDPTDSGRYSYKNQVDMVWWNLEVFGNVLGREFLGDRFEEILARSREIYYKVFEEEYLKCMSKRMGLGTQIDLQEFKTIILEPLLTILLKRKNIGYNNFFYMLNQKGKIQDIFFTTEEWAQLNAKDDGNNKYARHLKEQHDSASQWYKKYLDFKSKHSLDETTSINPIFIPTTEIIEDVCQILYRNDYSDITSLEKLYLMATNPFSNKHWSDQHCKTTTISNTNNEGFRLDLEEKWLSMYQECTPAKHLSCSS</sequence>
<dbReference type="EMBL" id="HE806316">
    <property type="protein sequence ID" value="CCH58397.1"/>
    <property type="molecule type" value="Genomic_DNA"/>
</dbReference>
<dbReference type="InParanoid" id="I2GW95"/>
<evidence type="ECO:0000256" key="1">
    <source>
        <dbReference type="ARBA" id="ARBA00001946"/>
    </source>
</evidence>
<dbReference type="OrthoDB" id="10254721at2759"/>
<dbReference type="Pfam" id="PF02696">
    <property type="entry name" value="SelO"/>
    <property type="match status" value="1"/>
</dbReference>
<dbReference type="FunCoup" id="I2GW95">
    <property type="interactions" value="354"/>
</dbReference>
<keyword evidence="6" id="KW-0547">Nucleotide-binding</keyword>
<keyword evidence="7" id="KW-0067">ATP-binding</keyword>
<evidence type="ECO:0000313" key="11">
    <source>
        <dbReference type="Proteomes" id="UP000002866"/>
    </source>
</evidence>
<reference evidence="10 11" key="1">
    <citation type="journal article" date="2011" name="Proc. Natl. Acad. Sci. U.S.A.">
        <title>Evolutionary erosion of yeast sex chromosomes by mating-type switching accidents.</title>
        <authorList>
            <person name="Gordon J.L."/>
            <person name="Armisen D."/>
            <person name="Proux-Wera E."/>
            <person name="Oheigeartaigh S.S."/>
            <person name="Byrne K.P."/>
            <person name="Wolfe K.H."/>
        </authorList>
    </citation>
    <scope>NUCLEOTIDE SEQUENCE [LARGE SCALE GENOMIC DNA]</scope>
    <source>
        <strain evidence="11">ATCC 34711 / CBS 6284 / DSM 70876 / NBRC 10599 / NRRL Y-10934 / UCD 77-7</strain>
    </source>
</reference>
<keyword evidence="4" id="KW-0548">Nucleotidyltransferase</keyword>
<accession>I2GW95</accession>
<dbReference type="GO" id="GO:0005524">
    <property type="term" value="F:ATP binding"/>
    <property type="evidence" value="ECO:0007669"/>
    <property type="project" value="UniProtKB-KW"/>
</dbReference>
<protein>
    <recommendedName>
        <fullName evidence="9">Selenoprotein O</fullName>
    </recommendedName>
</protein>
<keyword evidence="5" id="KW-0479">Metal-binding</keyword>
<evidence type="ECO:0000256" key="7">
    <source>
        <dbReference type="ARBA" id="ARBA00022840"/>
    </source>
</evidence>
<dbReference type="InterPro" id="IPR003846">
    <property type="entry name" value="SelO"/>
</dbReference>
<keyword evidence="3" id="KW-0808">Transferase</keyword>
<evidence type="ECO:0000313" key="10">
    <source>
        <dbReference type="EMBL" id="CCH58397.1"/>
    </source>
</evidence>
<dbReference type="KEGG" id="tbl:TBLA_0A06040"/>
<dbReference type="GO" id="GO:0046872">
    <property type="term" value="F:metal ion binding"/>
    <property type="evidence" value="ECO:0007669"/>
    <property type="project" value="UniProtKB-KW"/>
</dbReference>
<name>I2GW95_HENB6</name>
<dbReference type="PANTHER" id="PTHR32057:SF14">
    <property type="entry name" value="PROTEIN ADENYLYLTRANSFERASE SELO, MITOCHONDRIAL"/>
    <property type="match status" value="1"/>
</dbReference>
<dbReference type="HOGENOM" id="CLU_010245_2_1_1"/>
<dbReference type="Proteomes" id="UP000002866">
    <property type="component" value="Chromosome 1"/>
</dbReference>
<dbReference type="STRING" id="1071380.I2GW95"/>
<dbReference type="RefSeq" id="XP_004177916.1">
    <property type="nucleotide sequence ID" value="XM_004177868.1"/>
</dbReference>
<comment type="cofactor">
    <cofactor evidence="1">
        <name>Mg(2+)</name>
        <dbReference type="ChEBI" id="CHEBI:18420"/>
    </cofactor>
</comment>
<evidence type="ECO:0000256" key="6">
    <source>
        <dbReference type="ARBA" id="ARBA00022741"/>
    </source>
</evidence>
<dbReference type="eggNOG" id="KOG2542">
    <property type="taxonomic scope" value="Eukaryota"/>
</dbReference>
<dbReference type="GeneID" id="14493351"/>
<evidence type="ECO:0000256" key="9">
    <source>
        <dbReference type="ARBA" id="ARBA00031547"/>
    </source>
</evidence>
<evidence type="ECO:0000256" key="8">
    <source>
        <dbReference type="ARBA" id="ARBA00022842"/>
    </source>
</evidence>
<keyword evidence="8" id="KW-0460">Magnesium</keyword>
<evidence type="ECO:0000256" key="5">
    <source>
        <dbReference type="ARBA" id="ARBA00022723"/>
    </source>
</evidence>
<proteinExistence type="inferred from homology"/>
<dbReference type="OMA" id="HVVNLNA"/>
<keyword evidence="11" id="KW-1185">Reference proteome</keyword>
<evidence type="ECO:0000256" key="2">
    <source>
        <dbReference type="ARBA" id="ARBA00009747"/>
    </source>
</evidence>
<organism evidence="10 11">
    <name type="scientific">Henningerozyma blattae (strain ATCC 34711 / CBS 6284 / DSM 70876 / NBRC 10599 / NRRL Y-10934 / UCD 77-7)</name>
    <name type="common">Yeast</name>
    <name type="synonym">Tetrapisispora blattae</name>
    <dbReference type="NCBI Taxonomy" id="1071380"/>
    <lineage>
        <taxon>Eukaryota</taxon>
        <taxon>Fungi</taxon>
        <taxon>Dikarya</taxon>
        <taxon>Ascomycota</taxon>
        <taxon>Saccharomycotina</taxon>
        <taxon>Saccharomycetes</taxon>
        <taxon>Saccharomycetales</taxon>
        <taxon>Saccharomycetaceae</taxon>
        <taxon>Henningerozyma</taxon>
    </lineage>
</organism>
<evidence type="ECO:0000256" key="3">
    <source>
        <dbReference type="ARBA" id="ARBA00022679"/>
    </source>
</evidence>
<dbReference type="GO" id="GO:0070733">
    <property type="term" value="F:AMPylase activity"/>
    <property type="evidence" value="ECO:0007669"/>
    <property type="project" value="EnsemblFungi"/>
</dbReference>